<evidence type="ECO:0000313" key="2">
    <source>
        <dbReference type="EMBL" id="MCM8556920.1"/>
    </source>
</evidence>
<sequence length="100" mass="11140">MGGDEVFALLIVVGIPCLLTFFILNRVFDYKKHQLEVQAGNAAEKAAQYAVDNKDLEQRVRVLEKIVTDGGAVTAAQIEALRDLPEERLNRQLEDLKSKA</sequence>
<keyword evidence="1" id="KW-0812">Transmembrane</keyword>
<name>A0A9X2EFB4_9SPHN</name>
<gene>
    <name evidence="2" type="ORF">NDO55_03700</name>
</gene>
<comment type="caution">
    <text evidence="2">The sequence shown here is derived from an EMBL/GenBank/DDBJ whole genome shotgun (WGS) entry which is preliminary data.</text>
</comment>
<accession>A0A9X2EFB4</accession>
<keyword evidence="3" id="KW-1185">Reference proteome</keyword>
<protein>
    <submittedName>
        <fullName evidence="2">Uncharacterized protein</fullName>
    </submittedName>
</protein>
<dbReference type="EMBL" id="JAMSHT010000001">
    <property type="protein sequence ID" value="MCM8556920.1"/>
    <property type="molecule type" value="Genomic_DNA"/>
</dbReference>
<evidence type="ECO:0000313" key="3">
    <source>
        <dbReference type="Proteomes" id="UP001155128"/>
    </source>
</evidence>
<evidence type="ECO:0000256" key="1">
    <source>
        <dbReference type="SAM" id="Phobius"/>
    </source>
</evidence>
<keyword evidence="1" id="KW-1133">Transmembrane helix</keyword>
<dbReference type="RefSeq" id="WP_252112534.1">
    <property type="nucleotide sequence ID" value="NZ_JAMSHT010000001.1"/>
</dbReference>
<feature type="transmembrane region" description="Helical" evidence="1">
    <location>
        <begin position="6"/>
        <end position="24"/>
    </location>
</feature>
<keyword evidence="1" id="KW-0472">Membrane</keyword>
<organism evidence="2 3">
    <name type="scientific">Sphingomicrobium sediminis</name>
    <dbReference type="NCBI Taxonomy" id="2950949"/>
    <lineage>
        <taxon>Bacteria</taxon>
        <taxon>Pseudomonadati</taxon>
        <taxon>Pseudomonadota</taxon>
        <taxon>Alphaproteobacteria</taxon>
        <taxon>Sphingomonadales</taxon>
        <taxon>Sphingomonadaceae</taxon>
        <taxon>Sphingomicrobium</taxon>
    </lineage>
</organism>
<reference evidence="2" key="1">
    <citation type="submission" date="2022-06" db="EMBL/GenBank/DDBJ databases">
        <title>Sphingomicrobium sedimins sp. nov., a marine bacterium isolated from tidal flat.</title>
        <authorList>
            <person name="Kim C.-H."/>
            <person name="Yoo Y."/>
            <person name="Kim J.-J."/>
        </authorList>
    </citation>
    <scope>NUCLEOTIDE SEQUENCE</scope>
    <source>
        <strain evidence="2">GRR-S6-50</strain>
    </source>
</reference>
<dbReference type="Proteomes" id="UP001155128">
    <property type="component" value="Unassembled WGS sequence"/>
</dbReference>
<dbReference type="AlphaFoldDB" id="A0A9X2EFB4"/>
<proteinExistence type="predicted"/>